<evidence type="ECO:0000256" key="4">
    <source>
        <dbReference type="ARBA" id="ARBA00023306"/>
    </source>
</evidence>
<dbReference type="AlphaFoldDB" id="A0A448XNY5"/>
<organism evidence="6 7">
    <name type="scientific">Protopolystoma xenopodis</name>
    <dbReference type="NCBI Taxonomy" id="117903"/>
    <lineage>
        <taxon>Eukaryota</taxon>
        <taxon>Metazoa</taxon>
        <taxon>Spiralia</taxon>
        <taxon>Lophotrochozoa</taxon>
        <taxon>Platyhelminthes</taxon>
        <taxon>Monogenea</taxon>
        <taxon>Polyopisthocotylea</taxon>
        <taxon>Polystomatidea</taxon>
        <taxon>Polystomatidae</taxon>
        <taxon>Protopolystoma</taxon>
    </lineage>
</organism>
<evidence type="ECO:0000313" key="7">
    <source>
        <dbReference type="Proteomes" id="UP000784294"/>
    </source>
</evidence>
<evidence type="ECO:0000256" key="2">
    <source>
        <dbReference type="ARBA" id="ARBA00022776"/>
    </source>
</evidence>
<evidence type="ECO:0000256" key="1">
    <source>
        <dbReference type="ARBA" id="ARBA00022618"/>
    </source>
</evidence>
<dbReference type="Proteomes" id="UP000784294">
    <property type="component" value="Unassembled WGS sequence"/>
</dbReference>
<keyword evidence="4" id="KW-0131">Cell cycle</keyword>
<dbReference type="EMBL" id="CAAALY010268701">
    <property type="protein sequence ID" value="VEL41286.1"/>
    <property type="molecule type" value="Genomic_DNA"/>
</dbReference>
<proteinExistence type="predicted"/>
<evidence type="ECO:0000256" key="3">
    <source>
        <dbReference type="ARBA" id="ARBA00023242"/>
    </source>
</evidence>
<feature type="coiled-coil region" evidence="5">
    <location>
        <begin position="98"/>
        <end position="132"/>
    </location>
</feature>
<dbReference type="GO" id="GO:0005634">
    <property type="term" value="C:nucleus"/>
    <property type="evidence" value="ECO:0007669"/>
    <property type="project" value="TreeGrafter"/>
</dbReference>
<dbReference type="PANTHER" id="PTHR18937">
    <property type="entry name" value="STRUCTURAL MAINTENANCE OF CHROMOSOMES SMC FAMILY MEMBER"/>
    <property type="match status" value="1"/>
</dbReference>
<protein>
    <submittedName>
        <fullName evidence="6">Uncharacterized protein</fullName>
    </submittedName>
</protein>
<dbReference type="OrthoDB" id="413649at2759"/>
<comment type="caution">
    <text evidence="6">The sequence shown here is derived from an EMBL/GenBank/DDBJ whole genome shotgun (WGS) entry which is preliminary data.</text>
</comment>
<keyword evidence="5" id="KW-0175">Coiled coil</keyword>
<sequence length="167" mass="19219">MEDLELPLKPGSEPIPELDSQLALDAEGNDLNNHELARIYELEAKLPLDFKQIDKSLRQITDEKEINRKSEEVQSEIDHMLNSLGRIQAPNLRAGDKLGSVEQRLRSTEAEFEETRRKAKRAKAKFEQIRRMRFNAFMNCFNSIADNIDPIYKSLSRNPGAQKGFFT</sequence>
<dbReference type="PANTHER" id="PTHR18937:SF12">
    <property type="entry name" value="STRUCTURAL MAINTENANCE OF CHROMOSOMES PROTEIN"/>
    <property type="match status" value="1"/>
</dbReference>
<keyword evidence="7" id="KW-1185">Reference proteome</keyword>
<dbReference type="GO" id="GO:0051301">
    <property type="term" value="P:cell division"/>
    <property type="evidence" value="ECO:0007669"/>
    <property type="project" value="UniProtKB-KW"/>
</dbReference>
<accession>A0A448XNY5</accession>
<evidence type="ECO:0000313" key="6">
    <source>
        <dbReference type="EMBL" id="VEL41286.1"/>
    </source>
</evidence>
<dbReference type="GO" id="GO:0003677">
    <property type="term" value="F:DNA binding"/>
    <property type="evidence" value="ECO:0007669"/>
    <property type="project" value="TreeGrafter"/>
</dbReference>
<keyword evidence="1" id="KW-0132">Cell division</keyword>
<keyword evidence="3" id="KW-0539">Nucleus</keyword>
<reference evidence="6" key="1">
    <citation type="submission" date="2018-11" db="EMBL/GenBank/DDBJ databases">
        <authorList>
            <consortium name="Pathogen Informatics"/>
        </authorList>
    </citation>
    <scope>NUCLEOTIDE SEQUENCE</scope>
</reference>
<name>A0A448XNY5_9PLAT</name>
<dbReference type="GO" id="GO:0008278">
    <property type="term" value="C:cohesin complex"/>
    <property type="evidence" value="ECO:0007669"/>
    <property type="project" value="TreeGrafter"/>
</dbReference>
<evidence type="ECO:0000256" key="5">
    <source>
        <dbReference type="SAM" id="Coils"/>
    </source>
</evidence>
<gene>
    <name evidence="6" type="ORF">PXEA_LOCUS34726</name>
</gene>
<keyword evidence="2" id="KW-0498">Mitosis</keyword>
<dbReference type="GO" id="GO:0007062">
    <property type="term" value="P:sister chromatid cohesion"/>
    <property type="evidence" value="ECO:0007669"/>
    <property type="project" value="TreeGrafter"/>
</dbReference>